<dbReference type="InterPro" id="IPR036249">
    <property type="entry name" value="Thioredoxin-like_sf"/>
</dbReference>
<evidence type="ECO:0000313" key="7">
    <source>
        <dbReference type="Proteomes" id="UP000317010"/>
    </source>
</evidence>
<dbReference type="GO" id="GO:0016209">
    <property type="term" value="F:antioxidant activity"/>
    <property type="evidence" value="ECO:0007669"/>
    <property type="project" value="InterPro"/>
</dbReference>
<keyword evidence="2" id="KW-0201">Cytochrome c-type biogenesis</keyword>
<dbReference type="GO" id="GO:0030313">
    <property type="term" value="C:cell envelope"/>
    <property type="evidence" value="ECO:0007669"/>
    <property type="project" value="UniProtKB-SubCell"/>
</dbReference>
<dbReference type="PANTHER" id="PTHR43640:SF1">
    <property type="entry name" value="THIOREDOXIN-DEPENDENT PEROXIREDOXIN"/>
    <property type="match status" value="1"/>
</dbReference>
<reference evidence="6 7" key="1">
    <citation type="submission" date="2019-07" db="EMBL/GenBank/DDBJ databases">
        <title>Genomic Encyclopedia of Archaeal and Bacterial Type Strains, Phase II (KMG-II): from individual species to whole genera.</title>
        <authorList>
            <person name="Goeker M."/>
        </authorList>
    </citation>
    <scope>NUCLEOTIDE SEQUENCE [LARGE SCALE GENOMIC DNA]</scope>
    <source>
        <strain evidence="6 7">ATCC BAA-1854</strain>
    </source>
</reference>
<dbReference type="PANTHER" id="PTHR43640">
    <property type="entry name" value="OS07G0260300 PROTEIN"/>
    <property type="match status" value="1"/>
</dbReference>
<dbReference type="Pfam" id="PF00578">
    <property type="entry name" value="AhpC-TSA"/>
    <property type="match status" value="1"/>
</dbReference>
<dbReference type="Proteomes" id="UP000317010">
    <property type="component" value="Unassembled WGS sequence"/>
</dbReference>
<dbReference type="Gene3D" id="3.40.30.10">
    <property type="entry name" value="Glutaredoxin"/>
    <property type="match status" value="2"/>
</dbReference>
<sequence length="381" mass="42459">MKKYIAQLLAVILITATSNLVFAQDAAHQFDHKTLDIGVVAPDFSLPGIDGKTYTLNSFKNAKVLAIVFICNHCPTSQAYEKRIINLTNDYAAKGVTVVAINPNNPAALRADELGYSDLGDSFDEMKIRAKDAGYNFPYLYDGDTETASNQYGPVSTPHIFIFDKDRKLRYQGRIDDMENPAKTPHSLDARNAIDALLSGKEVAVPVTKVFGCSIKWKEKAASVEKAQIEWAKEPVKLDTINVKEIAEVVKNHTDKLRLINVWATWCGPCVAEFSDLVTMNHLYRDRGLEFVSISADDPANKDKALKFLIRKQASGVNYIYSGDDKYKLIEAVDPKWDGALPYTLLVEPDGKVVYAHQGAIDADELKKIIFNDPMMGRIYK</sequence>
<dbReference type="GO" id="GO:0016491">
    <property type="term" value="F:oxidoreductase activity"/>
    <property type="evidence" value="ECO:0007669"/>
    <property type="project" value="InterPro"/>
</dbReference>
<dbReference type="InterPro" id="IPR013766">
    <property type="entry name" value="Thioredoxin_domain"/>
</dbReference>
<proteinExistence type="predicted"/>
<evidence type="ECO:0000313" key="6">
    <source>
        <dbReference type="EMBL" id="TWI98662.1"/>
    </source>
</evidence>
<dbReference type="InterPro" id="IPR013740">
    <property type="entry name" value="Redoxin"/>
</dbReference>
<evidence type="ECO:0000256" key="1">
    <source>
        <dbReference type="ARBA" id="ARBA00004196"/>
    </source>
</evidence>
<dbReference type="InterPro" id="IPR017937">
    <property type="entry name" value="Thioredoxin_CS"/>
</dbReference>
<keyword evidence="7" id="KW-1185">Reference proteome</keyword>
<evidence type="ECO:0000259" key="5">
    <source>
        <dbReference type="PROSITE" id="PS51352"/>
    </source>
</evidence>
<feature type="signal peptide" evidence="4">
    <location>
        <begin position="1"/>
        <end position="23"/>
    </location>
</feature>
<gene>
    <name evidence="6" type="ORF">JN11_02850</name>
</gene>
<dbReference type="SUPFAM" id="SSF52833">
    <property type="entry name" value="Thioredoxin-like"/>
    <property type="match status" value="2"/>
</dbReference>
<dbReference type="AlphaFoldDB" id="A0A562TYJ0"/>
<dbReference type="PROSITE" id="PS00194">
    <property type="entry name" value="THIOREDOXIN_1"/>
    <property type="match status" value="1"/>
</dbReference>
<feature type="domain" description="Thioredoxin" evidence="5">
    <location>
        <begin position="35"/>
        <end position="199"/>
    </location>
</feature>
<dbReference type="InterPro" id="IPR047262">
    <property type="entry name" value="PRX-like1"/>
</dbReference>
<comment type="caution">
    <text evidence="6">The sequence shown here is derived from an EMBL/GenBank/DDBJ whole genome shotgun (WGS) entry which is preliminary data.</text>
</comment>
<name>A0A562TYJ0_9SPHI</name>
<dbReference type="PROSITE" id="PS51352">
    <property type="entry name" value="THIOREDOXIN_2"/>
    <property type="match status" value="2"/>
</dbReference>
<keyword evidence="3" id="KW-0676">Redox-active center</keyword>
<organism evidence="6 7">
    <name type="scientific">Mucilaginibacter frigoritolerans</name>
    <dbReference type="NCBI Taxonomy" id="652788"/>
    <lineage>
        <taxon>Bacteria</taxon>
        <taxon>Pseudomonadati</taxon>
        <taxon>Bacteroidota</taxon>
        <taxon>Sphingobacteriia</taxon>
        <taxon>Sphingobacteriales</taxon>
        <taxon>Sphingobacteriaceae</taxon>
        <taxon>Mucilaginibacter</taxon>
    </lineage>
</organism>
<dbReference type="InterPro" id="IPR000866">
    <property type="entry name" value="AhpC/TSA"/>
</dbReference>
<dbReference type="GO" id="GO:0017004">
    <property type="term" value="P:cytochrome complex assembly"/>
    <property type="evidence" value="ECO:0007669"/>
    <property type="project" value="UniProtKB-KW"/>
</dbReference>
<dbReference type="EMBL" id="VLLI01000008">
    <property type="protein sequence ID" value="TWI98662.1"/>
    <property type="molecule type" value="Genomic_DNA"/>
</dbReference>
<evidence type="ECO:0000256" key="3">
    <source>
        <dbReference type="ARBA" id="ARBA00023284"/>
    </source>
</evidence>
<dbReference type="CDD" id="cd02966">
    <property type="entry name" value="TlpA_like_family"/>
    <property type="match status" value="1"/>
</dbReference>
<accession>A0A562TYJ0</accession>
<protein>
    <submittedName>
        <fullName evidence="6">Peroxiredoxin</fullName>
    </submittedName>
</protein>
<dbReference type="RefSeq" id="WP_144913509.1">
    <property type="nucleotide sequence ID" value="NZ_VLLI01000008.1"/>
</dbReference>
<keyword evidence="4" id="KW-0732">Signal</keyword>
<comment type="subcellular location">
    <subcellularLocation>
        <location evidence="1">Cell envelope</location>
    </subcellularLocation>
</comment>
<feature type="domain" description="Thioredoxin" evidence="5">
    <location>
        <begin position="227"/>
        <end position="375"/>
    </location>
</feature>
<evidence type="ECO:0000256" key="4">
    <source>
        <dbReference type="SAM" id="SignalP"/>
    </source>
</evidence>
<dbReference type="Pfam" id="PF08534">
    <property type="entry name" value="Redoxin"/>
    <property type="match status" value="1"/>
</dbReference>
<dbReference type="OrthoDB" id="9809746at2"/>
<feature type="chain" id="PRO_5021971432" evidence="4">
    <location>
        <begin position="24"/>
        <end position="381"/>
    </location>
</feature>
<evidence type="ECO:0000256" key="2">
    <source>
        <dbReference type="ARBA" id="ARBA00022748"/>
    </source>
</evidence>
<dbReference type="CDD" id="cd02969">
    <property type="entry name" value="PRX_like1"/>
    <property type="match status" value="1"/>
</dbReference>